<feature type="domain" description="C2H2-type" evidence="6">
    <location>
        <begin position="234"/>
        <end position="255"/>
    </location>
</feature>
<evidence type="ECO:0000313" key="8">
    <source>
        <dbReference type="Proteomes" id="UP000008068"/>
    </source>
</evidence>
<feature type="domain" description="C2H2-type" evidence="6">
    <location>
        <begin position="194"/>
        <end position="215"/>
    </location>
</feature>
<evidence type="ECO:0000256" key="2">
    <source>
        <dbReference type="ARBA" id="ARBA00022737"/>
    </source>
</evidence>
<dbReference type="InterPro" id="IPR013087">
    <property type="entry name" value="Znf_C2H2_type"/>
</dbReference>
<feature type="region of interest" description="Disordered" evidence="5">
    <location>
        <begin position="328"/>
        <end position="351"/>
    </location>
</feature>
<feature type="region of interest" description="Disordered" evidence="5">
    <location>
        <begin position="1"/>
        <end position="34"/>
    </location>
</feature>
<feature type="compositionally biased region" description="Basic and acidic residues" evidence="5">
    <location>
        <begin position="79"/>
        <end position="92"/>
    </location>
</feature>
<dbReference type="SMART" id="SM00355">
    <property type="entry name" value="ZnF_C2H2"/>
    <property type="match status" value="4"/>
</dbReference>
<dbReference type="InParanoid" id="G0NLY3"/>
<keyword evidence="3" id="KW-0863">Zinc-finger</keyword>
<feature type="compositionally biased region" description="Basic and acidic residues" evidence="5">
    <location>
        <begin position="106"/>
        <end position="123"/>
    </location>
</feature>
<gene>
    <name evidence="7" type="ORF">CAEBREN_00407</name>
</gene>
<keyword evidence="4" id="KW-0862">Zinc</keyword>
<dbReference type="EMBL" id="GL379908">
    <property type="protein sequence ID" value="EGT33960.1"/>
    <property type="molecule type" value="Genomic_DNA"/>
</dbReference>
<protein>
    <recommendedName>
        <fullName evidence="6">C2H2-type domain-containing protein</fullName>
    </recommendedName>
</protein>
<dbReference type="STRING" id="135651.G0NLY3"/>
<dbReference type="AlphaFoldDB" id="G0NLY3"/>
<reference evidence="8" key="1">
    <citation type="submission" date="2011-07" db="EMBL/GenBank/DDBJ databases">
        <authorList>
            <consortium name="Caenorhabditis brenneri Sequencing and Analysis Consortium"/>
            <person name="Wilson R.K."/>
        </authorList>
    </citation>
    <scope>NUCLEOTIDE SEQUENCE [LARGE SCALE GENOMIC DNA]</scope>
    <source>
        <strain evidence="8">PB2801</strain>
    </source>
</reference>
<evidence type="ECO:0000313" key="7">
    <source>
        <dbReference type="EMBL" id="EGT33960.1"/>
    </source>
</evidence>
<dbReference type="HOGENOM" id="CLU_790444_0_0_1"/>
<keyword evidence="2" id="KW-0677">Repeat</keyword>
<dbReference type="Proteomes" id="UP000008068">
    <property type="component" value="Unassembled WGS sequence"/>
</dbReference>
<proteinExistence type="predicted"/>
<dbReference type="OrthoDB" id="6110130at2759"/>
<evidence type="ECO:0000256" key="4">
    <source>
        <dbReference type="ARBA" id="ARBA00022833"/>
    </source>
</evidence>
<dbReference type="PROSITE" id="PS00028">
    <property type="entry name" value="ZINC_FINGER_C2H2_1"/>
    <property type="match status" value="3"/>
</dbReference>
<feature type="compositionally biased region" description="Basic and acidic residues" evidence="5">
    <location>
        <begin position="337"/>
        <end position="351"/>
    </location>
</feature>
<sequence length="351" mass="39339">MGTTYSTPIPAESTEPKSSDESSDSEYDKIEELEANQCEALFESRNDAEESGNETTTTVAETASLLETTSLSENTSENGTEKEVVGIEEFTKGDSASDNNQVEDGAEQKEKSEEVLATEKKEENLEDVKIDSFEKQQQQAELREQRQAGQLREMAQILQQTQTTVMNEKASVSTTSSSFTLTPNAVPPEPMYICEICDQTIQGKEKYLSHLQSLHKQMTGKCLKDMAYGAPLACSRCRDRLWTFEGLERHLVMSHGLVTPELLQKAQKKKDSGRCKICGKQYEFYILHHLAKGHQVKLCSAELIYCCDVCGFKCSNYEVLESHLSSKHPKGIKKASPAKEDNWEMLDDKET</sequence>
<organism evidence="8">
    <name type="scientific">Caenorhabditis brenneri</name>
    <name type="common">Nematode worm</name>
    <dbReference type="NCBI Taxonomy" id="135651"/>
    <lineage>
        <taxon>Eukaryota</taxon>
        <taxon>Metazoa</taxon>
        <taxon>Ecdysozoa</taxon>
        <taxon>Nematoda</taxon>
        <taxon>Chromadorea</taxon>
        <taxon>Rhabditida</taxon>
        <taxon>Rhabditina</taxon>
        <taxon>Rhabditomorpha</taxon>
        <taxon>Rhabditoidea</taxon>
        <taxon>Rhabditidae</taxon>
        <taxon>Peloderinae</taxon>
        <taxon>Caenorhabditis</taxon>
    </lineage>
</organism>
<accession>G0NLY3</accession>
<dbReference type="PANTHER" id="PTHR24403:SF67">
    <property type="entry name" value="FI01116P-RELATED"/>
    <property type="match status" value="1"/>
</dbReference>
<dbReference type="eggNOG" id="ENOG502QQXF">
    <property type="taxonomic scope" value="Eukaryota"/>
</dbReference>
<dbReference type="GO" id="GO:0008270">
    <property type="term" value="F:zinc ion binding"/>
    <property type="evidence" value="ECO:0007669"/>
    <property type="project" value="UniProtKB-KW"/>
</dbReference>
<evidence type="ECO:0000256" key="5">
    <source>
        <dbReference type="SAM" id="MobiDB-lite"/>
    </source>
</evidence>
<dbReference type="GO" id="GO:0010468">
    <property type="term" value="P:regulation of gene expression"/>
    <property type="evidence" value="ECO:0007669"/>
    <property type="project" value="TreeGrafter"/>
</dbReference>
<evidence type="ECO:0000259" key="6">
    <source>
        <dbReference type="PROSITE" id="PS00028"/>
    </source>
</evidence>
<dbReference type="Gene3D" id="3.30.160.60">
    <property type="entry name" value="Classic Zinc Finger"/>
    <property type="match status" value="1"/>
</dbReference>
<dbReference type="GO" id="GO:0005634">
    <property type="term" value="C:nucleus"/>
    <property type="evidence" value="ECO:0007669"/>
    <property type="project" value="TreeGrafter"/>
</dbReference>
<feature type="region of interest" description="Disordered" evidence="5">
    <location>
        <begin position="65"/>
        <end position="123"/>
    </location>
</feature>
<feature type="compositionally biased region" description="Basic and acidic residues" evidence="5">
    <location>
        <begin position="14"/>
        <end position="32"/>
    </location>
</feature>
<feature type="compositionally biased region" description="Polar residues" evidence="5">
    <location>
        <begin position="65"/>
        <end position="78"/>
    </location>
</feature>
<dbReference type="InterPro" id="IPR050688">
    <property type="entry name" value="Zinc_finger/UBP_domain"/>
</dbReference>
<name>G0NLY3_CAEBE</name>
<evidence type="ECO:0000256" key="1">
    <source>
        <dbReference type="ARBA" id="ARBA00022723"/>
    </source>
</evidence>
<feature type="domain" description="C2H2-type" evidence="6">
    <location>
        <begin position="306"/>
        <end position="328"/>
    </location>
</feature>
<dbReference type="PANTHER" id="PTHR24403">
    <property type="entry name" value="ZINC FINGER PROTEIN"/>
    <property type="match status" value="1"/>
</dbReference>
<keyword evidence="8" id="KW-1185">Reference proteome</keyword>
<evidence type="ECO:0000256" key="3">
    <source>
        <dbReference type="ARBA" id="ARBA00022771"/>
    </source>
</evidence>
<keyword evidence="1" id="KW-0479">Metal-binding</keyword>